<reference evidence="3 4" key="1">
    <citation type="journal article" date="2014" name="PLoS Genet.">
        <title>Analysis of the Phlebiopsis gigantea genome, transcriptome and secretome provides insight into its pioneer colonization strategies of wood.</title>
        <authorList>
            <person name="Hori C."/>
            <person name="Ishida T."/>
            <person name="Igarashi K."/>
            <person name="Samejima M."/>
            <person name="Suzuki H."/>
            <person name="Master E."/>
            <person name="Ferreira P."/>
            <person name="Ruiz-Duenas F.J."/>
            <person name="Held B."/>
            <person name="Canessa P."/>
            <person name="Larrondo L.F."/>
            <person name="Schmoll M."/>
            <person name="Druzhinina I.S."/>
            <person name="Kubicek C.P."/>
            <person name="Gaskell J.A."/>
            <person name="Kersten P."/>
            <person name="St John F."/>
            <person name="Glasner J."/>
            <person name="Sabat G."/>
            <person name="Splinter BonDurant S."/>
            <person name="Syed K."/>
            <person name="Yadav J."/>
            <person name="Mgbeahuruike A.C."/>
            <person name="Kovalchuk A."/>
            <person name="Asiegbu F.O."/>
            <person name="Lackner G."/>
            <person name="Hoffmeister D."/>
            <person name="Rencoret J."/>
            <person name="Gutierrez A."/>
            <person name="Sun H."/>
            <person name="Lindquist E."/>
            <person name="Barry K."/>
            <person name="Riley R."/>
            <person name="Grigoriev I.V."/>
            <person name="Henrissat B."/>
            <person name="Kues U."/>
            <person name="Berka R.M."/>
            <person name="Martinez A.T."/>
            <person name="Covert S.F."/>
            <person name="Blanchette R.A."/>
            <person name="Cullen D."/>
        </authorList>
    </citation>
    <scope>NUCLEOTIDE SEQUENCE [LARGE SCALE GENOMIC DNA]</scope>
    <source>
        <strain evidence="3 4">11061_1 CR5-6</strain>
    </source>
</reference>
<organism evidence="3 4">
    <name type="scientific">Phlebiopsis gigantea (strain 11061_1 CR5-6)</name>
    <name type="common">White-rot fungus</name>
    <name type="synonym">Peniophora gigantea</name>
    <dbReference type="NCBI Taxonomy" id="745531"/>
    <lineage>
        <taxon>Eukaryota</taxon>
        <taxon>Fungi</taxon>
        <taxon>Dikarya</taxon>
        <taxon>Basidiomycota</taxon>
        <taxon>Agaricomycotina</taxon>
        <taxon>Agaricomycetes</taxon>
        <taxon>Polyporales</taxon>
        <taxon>Phanerochaetaceae</taxon>
        <taxon>Phlebiopsis</taxon>
    </lineage>
</organism>
<keyword evidence="2" id="KW-0472">Membrane</keyword>
<feature type="region of interest" description="Disordered" evidence="1">
    <location>
        <begin position="131"/>
        <end position="156"/>
    </location>
</feature>
<evidence type="ECO:0000256" key="2">
    <source>
        <dbReference type="SAM" id="Phobius"/>
    </source>
</evidence>
<keyword evidence="2" id="KW-0812">Transmembrane</keyword>
<dbReference type="OrthoDB" id="377083at2759"/>
<evidence type="ECO:0000313" key="4">
    <source>
        <dbReference type="Proteomes" id="UP000053257"/>
    </source>
</evidence>
<dbReference type="AlphaFoldDB" id="A0A0C3PMW8"/>
<dbReference type="EMBL" id="KN840486">
    <property type="protein sequence ID" value="KIP08063.1"/>
    <property type="molecule type" value="Genomic_DNA"/>
</dbReference>
<feature type="transmembrane region" description="Helical" evidence="2">
    <location>
        <begin position="360"/>
        <end position="379"/>
    </location>
</feature>
<dbReference type="HOGENOM" id="CLU_711964_0_0_1"/>
<proteinExistence type="predicted"/>
<feature type="transmembrane region" description="Helical" evidence="2">
    <location>
        <begin position="99"/>
        <end position="117"/>
    </location>
</feature>
<protein>
    <submittedName>
        <fullName evidence="3">Uncharacterized protein</fullName>
    </submittedName>
</protein>
<keyword evidence="2" id="KW-1133">Transmembrane helix</keyword>
<name>A0A0C3PMW8_PHLG1</name>
<accession>A0A0C3PMW8</accession>
<feature type="transmembrane region" description="Helical" evidence="2">
    <location>
        <begin position="186"/>
        <end position="205"/>
    </location>
</feature>
<gene>
    <name evidence="3" type="ORF">PHLGIDRAFT_394791</name>
</gene>
<evidence type="ECO:0000256" key="1">
    <source>
        <dbReference type="SAM" id="MobiDB-lite"/>
    </source>
</evidence>
<feature type="transmembrane region" description="Helical" evidence="2">
    <location>
        <begin position="248"/>
        <end position="268"/>
    </location>
</feature>
<dbReference type="STRING" id="745531.A0A0C3PMW8"/>
<dbReference type="Proteomes" id="UP000053257">
    <property type="component" value="Unassembled WGS sequence"/>
</dbReference>
<keyword evidence="4" id="KW-1185">Reference proteome</keyword>
<evidence type="ECO:0000313" key="3">
    <source>
        <dbReference type="EMBL" id="KIP08063.1"/>
    </source>
</evidence>
<sequence length="388" mass="42619">MPFTRSRSPAVHMLGNGFGRSAAPASPAFGARPKQSLPVRSRALLPATFTLSFPVPFSKSKWMVSIDVRQAAENTLLLCSLGYCADKIRATAGELSPDMWISIELSLLIIASIIYYCTTRLAWSKIITPTPAPSDSTVPERPASPRNAESRRGPPVVTASLNKKEERGLLWMTVPKNYRDSSDDGILTGLLGGAFIAAAMLHLAIRSTAEPTASLLPAEWLIEPPRVVSNLRPPLDAAHALLVSRRNLVSLSTFCATILIVHVCASRVTEARHRRKVQVPAGELHHVPRKESRRTYLYMLFTVSVTLWILCVKIALAEFAKVGIWQNLSNAEVVAASVFYQFSLYSAVRLAHHGFTLGELGLVSFGATALFMEMMNLTMARVRRRRDG</sequence>
<feature type="transmembrane region" description="Helical" evidence="2">
    <location>
        <begin position="296"/>
        <end position="316"/>
    </location>
</feature>